<organism evidence="4 5">
    <name type="scientific">Macrococcus lamae</name>
    <dbReference type="NCBI Taxonomy" id="198484"/>
    <lineage>
        <taxon>Bacteria</taxon>
        <taxon>Bacillati</taxon>
        <taxon>Bacillota</taxon>
        <taxon>Bacilli</taxon>
        <taxon>Bacillales</taxon>
        <taxon>Staphylococcaceae</taxon>
        <taxon>Macrococcus</taxon>
    </lineage>
</organism>
<feature type="domain" description="UPF0029" evidence="3">
    <location>
        <begin position="140"/>
        <end position="195"/>
    </location>
</feature>
<evidence type="ECO:0000313" key="5">
    <source>
        <dbReference type="Proteomes" id="UP000294802"/>
    </source>
</evidence>
<dbReference type="Proteomes" id="UP000294802">
    <property type="component" value="Unassembled WGS sequence"/>
</dbReference>
<dbReference type="SUPFAM" id="SSF54211">
    <property type="entry name" value="Ribosomal protein S5 domain 2-like"/>
    <property type="match status" value="1"/>
</dbReference>
<dbReference type="InterPro" id="IPR023582">
    <property type="entry name" value="Impact"/>
</dbReference>
<protein>
    <submittedName>
        <fullName evidence="4">YigZ family protein</fullName>
    </submittedName>
</protein>
<dbReference type="AlphaFoldDB" id="A0A4R6BWD6"/>
<dbReference type="EMBL" id="SCWB01000003">
    <property type="protein sequence ID" value="TDM12637.1"/>
    <property type="molecule type" value="Genomic_DNA"/>
</dbReference>
<dbReference type="PROSITE" id="PS00910">
    <property type="entry name" value="UPF0029"/>
    <property type="match status" value="1"/>
</dbReference>
<dbReference type="Pfam" id="PF01205">
    <property type="entry name" value="Impact_N"/>
    <property type="match status" value="1"/>
</dbReference>
<evidence type="ECO:0000256" key="1">
    <source>
        <dbReference type="ARBA" id="ARBA00007665"/>
    </source>
</evidence>
<dbReference type="InterPro" id="IPR020568">
    <property type="entry name" value="Ribosomal_Su5_D2-typ_SF"/>
</dbReference>
<proteinExistence type="inferred from homology"/>
<feature type="domain" description="Impact N-terminal" evidence="2">
    <location>
        <begin position="20"/>
        <end position="124"/>
    </location>
</feature>
<dbReference type="SUPFAM" id="SSF54980">
    <property type="entry name" value="EF-G C-terminal domain-like"/>
    <property type="match status" value="1"/>
</dbReference>
<dbReference type="RefSeq" id="WP_133443249.1">
    <property type="nucleotide sequence ID" value="NZ_SCWB01000003.1"/>
</dbReference>
<dbReference type="PANTHER" id="PTHR16301:SF20">
    <property type="entry name" value="IMPACT FAMILY MEMBER YIGZ"/>
    <property type="match status" value="1"/>
</dbReference>
<evidence type="ECO:0000313" key="4">
    <source>
        <dbReference type="EMBL" id="TDM12637.1"/>
    </source>
</evidence>
<dbReference type="OrthoDB" id="9813771at2"/>
<dbReference type="InterPro" id="IPR036956">
    <property type="entry name" value="Impact_N_sf"/>
</dbReference>
<comment type="similarity">
    <text evidence="1">Belongs to the IMPACT family.</text>
</comment>
<dbReference type="NCBIfam" id="TIGR00257">
    <property type="entry name" value="IMPACT_YIGZ"/>
    <property type="match status" value="1"/>
</dbReference>
<dbReference type="InterPro" id="IPR015269">
    <property type="entry name" value="UPF0029_Impact_C"/>
</dbReference>
<dbReference type="Gene3D" id="3.30.70.240">
    <property type="match status" value="1"/>
</dbReference>
<accession>A0A4R6BWD6</accession>
<dbReference type="InterPro" id="IPR020569">
    <property type="entry name" value="UPF0029_Impact_CS"/>
</dbReference>
<evidence type="ECO:0000259" key="3">
    <source>
        <dbReference type="Pfam" id="PF09186"/>
    </source>
</evidence>
<keyword evidence="5" id="KW-1185">Reference proteome</keyword>
<name>A0A4R6BWD6_9STAP</name>
<gene>
    <name evidence="4" type="ORF">ERX29_03095</name>
</gene>
<dbReference type="InterPro" id="IPR001498">
    <property type="entry name" value="Impact_N"/>
</dbReference>
<evidence type="ECO:0000259" key="2">
    <source>
        <dbReference type="Pfam" id="PF01205"/>
    </source>
</evidence>
<dbReference type="InterPro" id="IPR035647">
    <property type="entry name" value="EFG_III/V"/>
</dbReference>
<dbReference type="GO" id="GO:0006446">
    <property type="term" value="P:regulation of translational initiation"/>
    <property type="evidence" value="ECO:0007669"/>
    <property type="project" value="TreeGrafter"/>
</dbReference>
<sequence length="210" mass="23728">MSENYITIKNELEYEQIINKSRFITVLYPVFSEEEAKEYLSQIKTQHKSANHHCSAYTIGSEHQIQKANDDGEPSGTAGIPMLETLKKENIHNVIAIVIRYFGGVKLGTGGLIRAYQSSVSEAIKQSGKVSMQLAERYLVTVNYEQTGKFEHHIEQTSYKVIDQSYTDKVIYTVHVIADQAEAFQVFVSNQTNGQAEIKKEASLMLPFEL</sequence>
<dbReference type="InterPro" id="IPR015796">
    <property type="entry name" value="Impact_YigZ-like"/>
</dbReference>
<dbReference type="GO" id="GO:0005737">
    <property type="term" value="C:cytoplasm"/>
    <property type="evidence" value="ECO:0007669"/>
    <property type="project" value="TreeGrafter"/>
</dbReference>
<reference evidence="4 5" key="1">
    <citation type="submission" date="2019-01" db="EMBL/GenBank/DDBJ databases">
        <title>Draft genome sequences of the type strains of six Macrococcus species.</title>
        <authorList>
            <person name="Mazhar S."/>
            <person name="Altermann E."/>
            <person name="Hill C."/>
            <person name="Mcauliffe O."/>
        </authorList>
    </citation>
    <scope>NUCLEOTIDE SEQUENCE [LARGE SCALE GENOMIC DNA]</scope>
    <source>
        <strain evidence="4 5">CCM4815</strain>
    </source>
</reference>
<dbReference type="PANTHER" id="PTHR16301">
    <property type="entry name" value="IMPACT-RELATED"/>
    <property type="match status" value="1"/>
</dbReference>
<comment type="caution">
    <text evidence="4">The sequence shown here is derived from an EMBL/GenBank/DDBJ whole genome shotgun (WGS) entry which is preliminary data.</text>
</comment>
<dbReference type="Pfam" id="PF09186">
    <property type="entry name" value="DUF1949"/>
    <property type="match status" value="1"/>
</dbReference>
<dbReference type="Gene3D" id="3.30.230.30">
    <property type="entry name" value="Impact, N-terminal domain"/>
    <property type="match status" value="1"/>
</dbReference>